<protein>
    <submittedName>
        <fullName evidence="8">1-acyl-sn-glycerol-3-phosphate acyltransferase</fullName>
    </submittedName>
</protein>
<organism evidence="8 9">
    <name type="scientific">Actinomadura barringtoniae</name>
    <dbReference type="NCBI Taxonomy" id="1427535"/>
    <lineage>
        <taxon>Bacteria</taxon>
        <taxon>Bacillati</taxon>
        <taxon>Actinomycetota</taxon>
        <taxon>Actinomycetes</taxon>
        <taxon>Streptosporangiales</taxon>
        <taxon>Thermomonosporaceae</taxon>
        <taxon>Actinomadura</taxon>
    </lineage>
</organism>
<comment type="subcellular location">
    <subcellularLocation>
        <location evidence="1">Endomembrane system</location>
        <topology evidence="1">Peripheral membrane protein</topology>
    </subcellularLocation>
</comment>
<evidence type="ECO:0000256" key="1">
    <source>
        <dbReference type="ARBA" id="ARBA00004184"/>
    </source>
</evidence>
<dbReference type="Pfam" id="PF19277">
    <property type="entry name" value="GPAT_C"/>
    <property type="match status" value="1"/>
</dbReference>
<dbReference type="SMART" id="SM00563">
    <property type="entry name" value="PlsC"/>
    <property type="match status" value="1"/>
</dbReference>
<evidence type="ECO:0000256" key="6">
    <source>
        <dbReference type="SAM" id="MobiDB-lite"/>
    </source>
</evidence>
<dbReference type="PANTHER" id="PTHR12563">
    <property type="entry name" value="GLYCEROL-3-PHOSPHATE ACYLTRANSFERASE"/>
    <property type="match status" value="1"/>
</dbReference>
<dbReference type="GO" id="GO:0012505">
    <property type="term" value="C:endomembrane system"/>
    <property type="evidence" value="ECO:0007669"/>
    <property type="project" value="UniProtKB-SubCell"/>
</dbReference>
<evidence type="ECO:0000313" key="8">
    <source>
        <dbReference type="EMBL" id="MBO2450947.1"/>
    </source>
</evidence>
<gene>
    <name evidence="8" type="ORF">J4573_27885</name>
</gene>
<evidence type="ECO:0000256" key="5">
    <source>
        <dbReference type="ARBA" id="ARBA00023315"/>
    </source>
</evidence>
<evidence type="ECO:0000256" key="2">
    <source>
        <dbReference type="ARBA" id="ARBA00007937"/>
    </source>
</evidence>
<dbReference type="GO" id="GO:0006629">
    <property type="term" value="P:lipid metabolic process"/>
    <property type="evidence" value="ECO:0007669"/>
    <property type="project" value="InterPro"/>
</dbReference>
<reference evidence="8" key="1">
    <citation type="submission" date="2021-03" db="EMBL/GenBank/DDBJ databases">
        <authorList>
            <person name="Kanchanasin P."/>
            <person name="Saeng-In P."/>
            <person name="Phongsopitanun W."/>
            <person name="Yuki M."/>
            <person name="Kudo T."/>
            <person name="Ohkuma M."/>
            <person name="Tanasupawat S."/>
        </authorList>
    </citation>
    <scope>NUCLEOTIDE SEQUENCE</scope>
    <source>
        <strain evidence="8">GKU 128</strain>
    </source>
</reference>
<dbReference type="GO" id="GO:0005886">
    <property type="term" value="C:plasma membrane"/>
    <property type="evidence" value="ECO:0007669"/>
    <property type="project" value="TreeGrafter"/>
</dbReference>
<keyword evidence="5 8" id="KW-0012">Acyltransferase</keyword>
<dbReference type="GO" id="GO:0008374">
    <property type="term" value="F:O-acyltransferase activity"/>
    <property type="evidence" value="ECO:0007669"/>
    <property type="project" value="InterPro"/>
</dbReference>
<keyword evidence="4" id="KW-0472">Membrane</keyword>
<dbReference type="CDD" id="cd07993">
    <property type="entry name" value="LPLAT_DHAPAT-like"/>
    <property type="match status" value="1"/>
</dbReference>
<dbReference type="Proteomes" id="UP000669179">
    <property type="component" value="Unassembled WGS sequence"/>
</dbReference>
<evidence type="ECO:0000259" key="7">
    <source>
        <dbReference type="SMART" id="SM00563"/>
    </source>
</evidence>
<dbReference type="InterPro" id="IPR002123">
    <property type="entry name" value="Plipid/glycerol_acylTrfase"/>
</dbReference>
<evidence type="ECO:0000256" key="3">
    <source>
        <dbReference type="ARBA" id="ARBA00022679"/>
    </source>
</evidence>
<proteinExistence type="inferred from homology"/>
<feature type="region of interest" description="Disordered" evidence="6">
    <location>
        <begin position="493"/>
        <end position="519"/>
    </location>
</feature>
<evidence type="ECO:0000313" key="9">
    <source>
        <dbReference type="Proteomes" id="UP000669179"/>
    </source>
</evidence>
<dbReference type="SUPFAM" id="SSF69593">
    <property type="entry name" value="Glycerol-3-phosphate (1)-acyltransferase"/>
    <property type="match status" value="1"/>
</dbReference>
<feature type="domain" description="Phospholipid/glycerol acyltransferase" evidence="7">
    <location>
        <begin position="99"/>
        <end position="226"/>
    </location>
</feature>
<accession>A0A939PEW0</accession>
<feature type="compositionally biased region" description="Basic and acidic residues" evidence="6">
    <location>
        <begin position="493"/>
        <end position="503"/>
    </location>
</feature>
<evidence type="ECO:0000256" key="4">
    <source>
        <dbReference type="ARBA" id="ARBA00023136"/>
    </source>
</evidence>
<dbReference type="PANTHER" id="PTHR12563:SF17">
    <property type="entry name" value="DIHYDROXYACETONE PHOSPHATE ACYLTRANSFERASE"/>
    <property type="match status" value="1"/>
</dbReference>
<dbReference type="Pfam" id="PF01553">
    <property type="entry name" value="Acyltransferase"/>
    <property type="match status" value="1"/>
</dbReference>
<sequence>MKGRDSAGDLDRRRISNRVLGLPSVRADTTTLARRAGITETAARARLGRQLRGLVATRRAWAASALSLLLGPLHRSVWRLRIDEAGLERLRALGTRHPLVFLPAHRSYTDSPLLAAALRIAGVAEPFRLAGDNLSFWPIGWLARRSGTIYIRRDFGQDRSYQLAVRSYLAQLLRQGTSLEWYAEAGRSRTGRLRRPRHGLLRQLVQAFSESGIDDLYVVPVSITYEILPEAVLLAEEDCGGHKRPEGLAWLMAYRRTNQTARGTVARVTFGEPFSLREQAEAVSDQNGWGLVRSVAGELGVRLNEATPVTPESLLALLLSGGDHGPRTVAQICAALEPVLNFVGLRGIPLTDRSRLTGTREVRAVLDRLVGAGVLTSTTIGSPERRYVIEPEQHHLATFYAQSGAHWFVMRAIAELATILAPTPDEITASGRRLRTLLERAYVFPGPDRFDSDLAREVDDLTHPAGRHFVIAHRVLGPALEAVLRVAERLERTGPERKPDRRALTQALPTAQDGEPRRWPASASRDLVHAALAVAAGEGLLETGPGAQRARAAFAAELARHVSLLADVGVLGASPARMPIPEEERR</sequence>
<dbReference type="InterPro" id="IPR045520">
    <property type="entry name" value="GPAT/DHAPAT_C"/>
</dbReference>
<name>A0A939PEW0_9ACTN</name>
<dbReference type="AlphaFoldDB" id="A0A939PEW0"/>
<comment type="similarity">
    <text evidence="2">Belongs to the GPAT/DAPAT family.</text>
</comment>
<keyword evidence="3" id="KW-0808">Transferase</keyword>
<dbReference type="RefSeq" id="WP_208258818.1">
    <property type="nucleotide sequence ID" value="NZ_JAGEOJ010000011.1"/>
</dbReference>
<comment type="caution">
    <text evidence="8">The sequence shown here is derived from an EMBL/GenBank/DDBJ whole genome shotgun (WGS) entry which is preliminary data.</text>
</comment>
<dbReference type="InterPro" id="IPR022284">
    <property type="entry name" value="GPAT/DHAPAT"/>
</dbReference>
<dbReference type="InterPro" id="IPR041728">
    <property type="entry name" value="GPAT/DHAPAT_LPLAT"/>
</dbReference>
<dbReference type="EMBL" id="JAGEOJ010000011">
    <property type="protein sequence ID" value="MBO2450947.1"/>
    <property type="molecule type" value="Genomic_DNA"/>
</dbReference>
<keyword evidence="9" id="KW-1185">Reference proteome</keyword>